<dbReference type="AlphaFoldDB" id="A0A9E7EW78"/>
<proteinExistence type="predicted"/>
<accession>A0A9E7EW78</accession>
<evidence type="ECO:0000313" key="3">
    <source>
        <dbReference type="Proteomes" id="UP001055439"/>
    </source>
</evidence>
<dbReference type="OrthoDB" id="687843at2759"/>
<evidence type="ECO:0008006" key="4">
    <source>
        <dbReference type="Google" id="ProtNLM"/>
    </source>
</evidence>
<feature type="non-terminal residue" evidence="2">
    <location>
        <position position="1"/>
    </location>
</feature>
<sequence>QVGHLDETDDGRLVVISSSRGIHYLISTIYIARPDLGFSSPFKSSSSSSCAPLSPFALPLLGPPPPLHGRCSPHVRAGEAAAAGALRKRKDREPSDSPRARSPSGPDPGRPAPARDNRVLAGCLAHEFLTKGTLFGKRWEPNGSEPDNKMANAGRPGSEDSEPDKERANPIRSPARSKPPMAYAEVSYLLKADGARIPGVVNPTQLARWLQM</sequence>
<feature type="region of interest" description="Disordered" evidence="1">
    <location>
        <begin position="136"/>
        <end position="181"/>
    </location>
</feature>
<dbReference type="EMBL" id="CP097504">
    <property type="protein sequence ID" value="URD85105.1"/>
    <property type="molecule type" value="Genomic_DNA"/>
</dbReference>
<dbReference type="PANTHER" id="PTHR34657">
    <property type="entry name" value="EMBRYO SAC DEVELOPMENT ARREST 6"/>
    <property type="match status" value="1"/>
</dbReference>
<evidence type="ECO:0000256" key="1">
    <source>
        <dbReference type="SAM" id="MobiDB-lite"/>
    </source>
</evidence>
<name>A0A9E7EW78_9LILI</name>
<protein>
    <recommendedName>
        <fullName evidence="4">Embryo sac development arrest 6</fullName>
    </recommendedName>
</protein>
<reference evidence="2" key="1">
    <citation type="submission" date="2022-05" db="EMBL/GenBank/DDBJ databases">
        <title>The Musa troglodytarum L. genome provides insights into the mechanism of non-climacteric behaviour and enrichment of carotenoids.</title>
        <authorList>
            <person name="Wang J."/>
        </authorList>
    </citation>
    <scope>NUCLEOTIDE SEQUENCE</scope>
    <source>
        <tissue evidence="2">Leaf</tissue>
    </source>
</reference>
<keyword evidence="3" id="KW-1185">Reference proteome</keyword>
<organism evidence="2 3">
    <name type="scientific">Musa troglodytarum</name>
    <name type="common">fe'i banana</name>
    <dbReference type="NCBI Taxonomy" id="320322"/>
    <lineage>
        <taxon>Eukaryota</taxon>
        <taxon>Viridiplantae</taxon>
        <taxon>Streptophyta</taxon>
        <taxon>Embryophyta</taxon>
        <taxon>Tracheophyta</taxon>
        <taxon>Spermatophyta</taxon>
        <taxon>Magnoliopsida</taxon>
        <taxon>Liliopsida</taxon>
        <taxon>Zingiberales</taxon>
        <taxon>Musaceae</taxon>
        <taxon>Musa</taxon>
    </lineage>
</organism>
<evidence type="ECO:0000313" key="2">
    <source>
        <dbReference type="EMBL" id="URD85105.1"/>
    </source>
</evidence>
<feature type="region of interest" description="Disordered" evidence="1">
    <location>
        <begin position="80"/>
        <end position="116"/>
    </location>
</feature>
<gene>
    <name evidence="2" type="ORF">MUK42_27567</name>
</gene>
<dbReference type="PANTHER" id="PTHR34657:SF4">
    <property type="entry name" value="EMBRYO SAC DEVELOPMENT ARREST 6"/>
    <property type="match status" value="1"/>
</dbReference>
<dbReference type="Proteomes" id="UP001055439">
    <property type="component" value="Chromosome 2"/>
</dbReference>